<dbReference type="PROSITE" id="PS00237">
    <property type="entry name" value="G_PROTEIN_RECEP_F1_1"/>
    <property type="match status" value="1"/>
</dbReference>
<accession>A0A0C9LM74</accession>
<evidence type="ECO:0000256" key="15">
    <source>
        <dbReference type="RuleBase" id="RU004951"/>
    </source>
</evidence>
<feature type="transmembrane region" description="Helical" evidence="15">
    <location>
        <begin position="232"/>
        <end position="254"/>
    </location>
</feature>
<organism evidence="18">
    <name type="scientific">Ladona fulva</name>
    <name type="common">Scarce chaser dragonfly</name>
    <name type="synonym">Libellula fulva</name>
    <dbReference type="NCBI Taxonomy" id="123851"/>
    <lineage>
        <taxon>Eukaryota</taxon>
        <taxon>Metazoa</taxon>
        <taxon>Ecdysozoa</taxon>
        <taxon>Arthropoda</taxon>
        <taxon>Hexapoda</taxon>
        <taxon>Insecta</taxon>
        <taxon>Pterygota</taxon>
        <taxon>Palaeoptera</taxon>
        <taxon>Odonata</taxon>
        <taxon>Epiprocta</taxon>
        <taxon>Anisoptera</taxon>
        <taxon>Libelluloidea</taxon>
        <taxon>Libellulidae</taxon>
        <taxon>Ladona</taxon>
    </lineage>
</organism>
<dbReference type="InterPro" id="IPR000276">
    <property type="entry name" value="GPCR_Rhodpsn"/>
</dbReference>
<evidence type="ECO:0000256" key="10">
    <source>
        <dbReference type="ARBA" id="ARBA00023157"/>
    </source>
</evidence>
<comment type="similarity">
    <text evidence="15">Belongs to the G-protein coupled receptor 1 family. Opsin subfamily.</text>
</comment>
<keyword evidence="7 15" id="KW-0157">Chromophore</keyword>
<keyword evidence="5 15" id="KW-0681">Retinal protein</keyword>
<evidence type="ECO:0000256" key="8">
    <source>
        <dbReference type="ARBA" id="ARBA00023040"/>
    </source>
</evidence>
<dbReference type="InterPro" id="IPR017452">
    <property type="entry name" value="GPCR_Rhodpsn_7TM"/>
</dbReference>
<evidence type="ECO:0000256" key="6">
    <source>
        <dbReference type="ARBA" id="ARBA00022989"/>
    </source>
</evidence>
<evidence type="ECO:0000256" key="11">
    <source>
        <dbReference type="ARBA" id="ARBA00023170"/>
    </source>
</evidence>
<evidence type="ECO:0000256" key="7">
    <source>
        <dbReference type="ARBA" id="ARBA00022991"/>
    </source>
</evidence>
<evidence type="ECO:0000256" key="5">
    <source>
        <dbReference type="ARBA" id="ARBA00022925"/>
    </source>
</evidence>
<keyword evidence="3 15" id="KW-0716">Sensory transduction</keyword>
<dbReference type="PROSITE" id="PS50262">
    <property type="entry name" value="G_PROTEIN_RECEP_F1_2"/>
    <property type="match status" value="1"/>
</dbReference>
<evidence type="ECO:0000256" key="16">
    <source>
        <dbReference type="SAM" id="MobiDB-lite"/>
    </source>
</evidence>
<dbReference type="Proteomes" id="UP000792457">
    <property type="component" value="Unassembled WGS sequence"/>
</dbReference>
<feature type="transmembrane region" description="Helical" evidence="15">
    <location>
        <begin position="68"/>
        <end position="95"/>
    </location>
</feature>
<comment type="subcellular location">
    <subcellularLocation>
        <location evidence="1 15">Membrane</location>
        <topology evidence="1 15">Multi-pass membrane protein</topology>
    </subcellularLocation>
</comment>
<protein>
    <submittedName>
        <fullName evidence="18">RhUV protein</fullName>
    </submittedName>
    <submittedName>
        <fullName evidence="19">Short Wavelength Sensitive Opsin Ultraviolet</fullName>
    </submittedName>
</protein>
<feature type="transmembrane region" description="Helical" evidence="15">
    <location>
        <begin position="133"/>
        <end position="163"/>
    </location>
</feature>
<dbReference type="Pfam" id="PF00001">
    <property type="entry name" value="7tm_1"/>
    <property type="match status" value="1"/>
</dbReference>
<sequence length="390" mass="43258">MPPSVISDVLPPSILSSTSEGSPGCCSNLSAFRPEYRVSGKFLGWNVPPEELHHIPDHWLSYPEPEPYMHYLLGLLYICFMLVALSGNGIVIWIFTCAKSLRTPSNMFVVNLAILDFMMMSKTPIFIYNSFNLGFALGGFGCQIFAFVGSISGIGAGVTNAAIAFDRYRAIARPFDGKLSAGKVLIILILIWGYTLPWALLPLLGVWGRFVPEGFLTSCTFDYLTSTAENKIFVMMLFFFSYLIPMFMIIFYYAQIVSHVFDHEKALREQAKKMNVDSLRSNQNAGQVSAEVRIAKAAITVCFMFVASWTPYAVLSLIGAFGNKALLTPAVTMIPACTCKAVACIDPWVYAISHPRYRLELQKRVPWLRINEPDPPAETKSEGTVATTEG</sequence>
<keyword evidence="4 15" id="KW-0812">Transmembrane</keyword>
<dbReference type="Gene3D" id="1.20.1070.10">
    <property type="entry name" value="Rhodopsin 7-helix transmembrane proteins"/>
    <property type="match status" value="1"/>
</dbReference>
<dbReference type="GO" id="GO:0004930">
    <property type="term" value="F:G protein-coupled receptor activity"/>
    <property type="evidence" value="ECO:0007669"/>
    <property type="project" value="UniProtKB-KW"/>
</dbReference>
<dbReference type="GO" id="GO:0007601">
    <property type="term" value="P:visual perception"/>
    <property type="evidence" value="ECO:0007669"/>
    <property type="project" value="UniProtKB-KW"/>
</dbReference>
<dbReference type="GO" id="GO:0009881">
    <property type="term" value="F:photoreceptor activity"/>
    <property type="evidence" value="ECO:0007669"/>
    <property type="project" value="UniProtKB-KW"/>
</dbReference>
<dbReference type="PRINTS" id="PR00577">
    <property type="entry name" value="OPSINRH3RH4"/>
</dbReference>
<evidence type="ECO:0000256" key="2">
    <source>
        <dbReference type="ARBA" id="ARBA00022543"/>
    </source>
</evidence>
<reference evidence="18" key="2">
    <citation type="journal article" date="2015" name="Proc. Natl. Acad. Sci. U.S.A.">
        <title>Extraordinary diversity of visual opsin genes in dragonflies.</title>
        <authorList>
            <person name="Futahashi R."/>
            <person name="Kawahara-Miki R."/>
            <person name="Kinoshita M."/>
            <person name="Yoshitake K."/>
            <person name="Yajima S."/>
            <person name="Arikawa K."/>
            <person name="Fukatsu T."/>
        </authorList>
    </citation>
    <scope>NUCLEOTIDE SEQUENCE</scope>
</reference>
<evidence type="ECO:0000313" key="19">
    <source>
        <dbReference type="EMBL" id="KAG8227116.1"/>
    </source>
</evidence>
<dbReference type="EMBL" id="KZ308312">
    <property type="protein sequence ID" value="KAG8227116.1"/>
    <property type="molecule type" value="Genomic_DNA"/>
</dbReference>
<keyword evidence="12" id="KW-0325">Glycoprotein</keyword>
<keyword evidence="8 15" id="KW-0297">G-protein coupled receptor</keyword>
<gene>
    <name evidence="18" type="primary">RhUV</name>
    <name evidence="19" type="ORF">J437_LFUL019788</name>
</gene>
<dbReference type="OrthoDB" id="2105199at2759"/>
<evidence type="ECO:0000256" key="3">
    <source>
        <dbReference type="ARBA" id="ARBA00022606"/>
    </source>
</evidence>
<keyword evidence="2 15" id="KW-0600">Photoreceptor protein</keyword>
<dbReference type="PRINTS" id="PR00238">
    <property type="entry name" value="OPSIN"/>
</dbReference>
<feature type="region of interest" description="Disordered" evidence="16">
    <location>
        <begin position="371"/>
        <end position="390"/>
    </location>
</feature>
<keyword evidence="6 15" id="KW-1133">Transmembrane helix</keyword>
<keyword evidence="10" id="KW-1015">Disulfide bond</keyword>
<evidence type="ECO:0000256" key="1">
    <source>
        <dbReference type="ARBA" id="ARBA00004141"/>
    </source>
</evidence>
<evidence type="ECO:0000313" key="18">
    <source>
        <dbReference type="EMBL" id="FAA01188.1"/>
    </source>
</evidence>
<dbReference type="PANTHER" id="PTHR24240">
    <property type="entry name" value="OPSIN"/>
    <property type="match status" value="1"/>
</dbReference>
<dbReference type="CDD" id="cd15079">
    <property type="entry name" value="7tmA_photoreceptors_insect"/>
    <property type="match status" value="1"/>
</dbReference>
<dbReference type="SUPFAM" id="SSF81321">
    <property type="entry name" value="Family A G protein-coupled receptor-like"/>
    <property type="match status" value="1"/>
</dbReference>
<keyword evidence="11 15" id="KW-0675">Receptor</keyword>
<keyword evidence="13 15" id="KW-0807">Transducer</keyword>
<dbReference type="InterPro" id="IPR001760">
    <property type="entry name" value="Opsin"/>
</dbReference>
<evidence type="ECO:0000256" key="4">
    <source>
        <dbReference type="ARBA" id="ARBA00022692"/>
    </source>
</evidence>
<dbReference type="EMBL" id="BR001256">
    <property type="protein sequence ID" value="FAA01188.1"/>
    <property type="molecule type" value="mRNA"/>
</dbReference>
<dbReference type="PROSITE" id="PS00238">
    <property type="entry name" value="OPSIN"/>
    <property type="match status" value="1"/>
</dbReference>
<feature type="transmembrane region" description="Helical" evidence="15">
    <location>
        <begin position="107"/>
        <end position="127"/>
    </location>
</feature>
<dbReference type="PRINTS" id="PR00237">
    <property type="entry name" value="GPCRRHODOPSN"/>
</dbReference>
<keyword evidence="20" id="KW-1185">Reference proteome</keyword>
<dbReference type="GO" id="GO:0007602">
    <property type="term" value="P:phototransduction"/>
    <property type="evidence" value="ECO:0007669"/>
    <property type="project" value="UniProtKB-KW"/>
</dbReference>
<evidence type="ECO:0000256" key="9">
    <source>
        <dbReference type="ARBA" id="ARBA00023136"/>
    </source>
</evidence>
<feature type="transmembrane region" description="Helical" evidence="15">
    <location>
        <begin position="184"/>
        <end position="207"/>
    </location>
</feature>
<proteinExistence type="evidence at transcript level"/>
<evidence type="ECO:0000256" key="13">
    <source>
        <dbReference type="ARBA" id="ARBA00023224"/>
    </source>
</evidence>
<dbReference type="InterPro" id="IPR027430">
    <property type="entry name" value="Retinal_BS"/>
</dbReference>
<dbReference type="GO" id="GO:0016020">
    <property type="term" value="C:membrane"/>
    <property type="evidence" value="ECO:0007669"/>
    <property type="project" value="UniProtKB-SubCell"/>
</dbReference>
<evidence type="ECO:0000313" key="20">
    <source>
        <dbReference type="Proteomes" id="UP000792457"/>
    </source>
</evidence>
<keyword evidence="9 15" id="KW-0472">Membrane</keyword>
<evidence type="ECO:0000256" key="14">
    <source>
        <dbReference type="ARBA" id="ARBA00023305"/>
    </source>
</evidence>
<dbReference type="FunFam" id="1.20.1070.10:FF:000044">
    <property type="entry name" value="Opsin, ultraviolet-sensitive"/>
    <property type="match status" value="1"/>
</dbReference>
<reference evidence="19" key="1">
    <citation type="submission" date="2013-04" db="EMBL/GenBank/DDBJ databases">
        <authorList>
            <person name="Qu J."/>
            <person name="Murali S.C."/>
            <person name="Bandaranaike D."/>
            <person name="Bellair M."/>
            <person name="Blankenburg K."/>
            <person name="Chao H."/>
            <person name="Dinh H."/>
            <person name="Doddapaneni H."/>
            <person name="Downs B."/>
            <person name="Dugan-Rocha S."/>
            <person name="Elkadiri S."/>
            <person name="Gnanaolivu R.D."/>
            <person name="Hernandez B."/>
            <person name="Javaid M."/>
            <person name="Jayaseelan J.C."/>
            <person name="Lee S."/>
            <person name="Li M."/>
            <person name="Ming W."/>
            <person name="Munidasa M."/>
            <person name="Muniz J."/>
            <person name="Nguyen L."/>
            <person name="Ongeri F."/>
            <person name="Osuji N."/>
            <person name="Pu L.-L."/>
            <person name="Puazo M."/>
            <person name="Qu C."/>
            <person name="Quiroz J."/>
            <person name="Raj R."/>
            <person name="Weissenberger G."/>
            <person name="Xin Y."/>
            <person name="Zou X."/>
            <person name="Han Y."/>
            <person name="Richards S."/>
            <person name="Worley K."/>
            <person name="Muzny D."/>
            <person name="Gibbs R."/>
        </authorList>
    </citation>
    <scope>NUCLEOTIDE SEQUENCE</scope>
    <source>
        <strain evidence="19">Sampled in the wild</strain>
    </source>
</reference>
<name>A0A0C9LM74_LADFU</name>
<reference evidence="19" key="3">
    <citation type="submission" date="2017-10" db="EMBL/GenBank/DDBJ databases">
        <title>Ladona fulva Genome sequencing and assembly.</title>
        <authorList>
            <person name="Murali S."/>
            <person name="Richards S."/>
            <person name="Bandaranaike D."/>
            <person name="Bellair M."/>
            <person name="Blankenburg K."/>
            <person name="Chao H."/>
            <person name="Dinh H."/>
            <person name="Doddapaneni H."/>
            <person name="Dugan-Rocha S."/>
            <person name="Elkadiri S."/>
            <person name="Gnanaolivu R."/>
            <person name="Hernandez B."/>
            <person name="Skinner E."/>
            <person name="Javaid M."/>
            <person name="Lee S."/>
            <person name="Li M."/>
            <person name="Ming W."/>
            <person name="Munidasa M."/>
            <person name="Muniz J."/>
            <person name="Nguyen L."/>
            <person name="Hughes D."/>
            <person name="Osuji N."/>
            <person name="Pu L.-L."/>
            <person name="Puazo M."/>
            <person name="Qu C."/>
            <person name="Quiroz J."/>
            <person name="Raj R."/>
            <person name="Weissenberger G."/>
            <person name="Xin Y."/>
            <person name="Zou X."/>
            <person name="Han Y."/>
            <person name="Worley K."/>
            <person name="Muzny D."/>
            <person name="Gibbs R."/>
        </authorList>
    </citation>
    <scope>NUCLEOTIDE SEQUENCE</scope>
    <source>
        <strain evidence="19">Sampled in the wild</strain>
    </source>
</reference>
<feature type="domain" description="G-protein coupled receptors family 1 profile" evidence="17">
    <location>
        <begin position="87"/>
        <end position="350"/>
    </location>
</feature>
<evidence type="ECO:0000256" key="12">
    <source>
        <dbReference type="ARBA" id="ARBA00023180"/>
    </source>
</evidence>
<evidence type="ECO:0000259" key="17">
    <source>
        <dbReference type="PROSITE" id="PS50262"/>
    </source>
</evidence>
<dbReference type="InterPro" id="IPR050125">
    <property type="entry name" value="GPCR_opsins"/>
</dbReference>
<feature type="transmembrane region" description="Helical" evidence="15">
    <location>
        <begin position="297"/>
        <end position="321"/>
    </location>
</feature>
<feature type="transmembrane region" description="Helical" evidence="15">
    <location>
        <begin position="333"/>
        <end position="353"/>
    </location>
</feature>
<dbReference type="AlphaFoldDB" id="A0A0C9LM74"/>
<keyword evidence="14" id="KW-0844">Vision</keyword>